<name>A0ACC6P116_9BURK</name>
<sequence>MAFTLRQLKYFVTAAELGQISQAGVQLNISQSAITTAVRDLEAFLGNTLFDRTSSGVVLTPMGRRFLSHAYEVLDAADRAMAMPNQESTISGRVKVAVTPTVMGYFLPTHLQRVGQLHPKLQVEIEELTRPAIEEALVRGQVDVGLLLTDNIQRTGDINSEVFFGSPMRVWMATGHELASGNSTDMKDVARHPLIMLNSDEAEEAAMRNWRHFGLEPSVVLRTSSIEAVRSMAANGVGVAVLPDMIYRPWSLEGRRIETRPIEDDLPPMNVGMAWNKAGTPSAVATAFMDYFRHFFFSPNSGNSAW</sequence>
<comment type="caution">
    <text evidence="1">The sequence shown here is derived from an EMBL/GenBank/DDBJ whole genome shotgun (WGS) entry which is preliminary data.</text>
</comment>
<keyword evidence="2" id="KW-1185">Reference proteome</keyword>
<dbReference type="EMBL" id="JAWDIE010000006">
    <property type="protein sequence ID" value="MEJ7137888.1"/>
    <property type="molecule type" value="Genomic_DNA"/>
</dbReference>
<reference evidence="1" key="1">
    <citation type="submission" date="2023-10" db="EMBL/GenBank/DDBJ databases">
        <title>Amphibacter perezi, gen. nov., sp. nov. a novel taxa of the family Comamonadaceae, class Betaproteobacteria isolated from the skin microbiota of Pelophylax perezi from different populations.</title>
        <authorList>
            <person name="Costa S."/>
            <person name="Proenca D.N."/>
            <person name="Lopes I."/>
            <person name="Morais P.V."/>
        </authorList>
    </citation>
    <scope>NUCLEOTIDE SEQUENCE</scope>
    <source>
        <strain evidence="1">SL12-8</strain>
    </source>
</reference>
<accession>A0ACC6P116</accession>
<gene>
    <name evidence="1" type="ORF">RV045_05490</name>
</gene>
<dbReference type="Proteomes" id="UP001364695">
    <property type="component" value="Unassembled WGS sequence"/>
</dbReference>
<protein>
    <submittedName>
        <fullName evidence="1">LysR family transcriptional regulator</fullName>
    </submittedName>
</protein>
<organism evidence="1 2">
    <name type="scientific">Amphibiibacter pelophylacis</name>
    <dbReference type="NCBI Taxonomy" id="1799477"/>
    <lineage>
        <taxon>Bacteria</taxon>
        <taxon>Pseudomonadati</taxon>
        <taxon>Pseudomonadota</taxon>
        <taxon>Betaproteobacteria</taxon>
        <taxon>Burkholderiales</taxon>
        <taxon>Sphaerotilaceae</taxon>
        <taxon>Amphibiibacter</taxon>
    </lineage>
</organism>
<evidence type="ECO:0000313" key="2">
    <source>
        <dbReference type="Proteomes" id="UP001364695"/>
    </source>
</evidence>
<proteinExistence type="predicted"/>
<evidence type="ECO:0000313" key="1">
    <source>
        <dbReference type="EMBL" id="MEJ7137888.1"/>
    </source>
</evidence>